<reference evidence="2 3" key="1">
    <citation type="journal article" date="2016" name="Nat. Commun.">
        <title>Thousands of microbial genomes shed light on interconnected biogeochemical processes in an aquifer system.</title>
        <authorList>
            <person name="Anantharaman K."/>
            <person name="Brown C.T."/>
            <person name="Hug L.A."/>
            <person name="Sharon I."/>
            <person name="Castelle C.J."/>
            <person name="Probst A.J."/>
            <person name="Thomas B.C."/>
            <person name="Singh A."/>
            <person name="Wilkins M.J."/>
            <person name="Karaoz U."/>
            <person name="Brodie E.L."/>
            <person name="Williams K.H."/>
            <person name="Hubbard S.S."/>
            <person name="Banfield J.F."/>
        </authorList>
    </citation>
    <scope>NUCLEOTIDE SEQUENCE [LARGE SCALE GENOMIC DNA]</scope>
</reference>
<comment type="caution">
    <text evidence="2">The sequence shown here is derived from an EMBL/GenBank/DDBJ whole genome shotgun (WGS) entry which is preliminary data.</text>
</comment>
<protein>
    <recommendedName>
        <fullName evidence="1">DUF5659 domain-containing protein</fullName>
    </recommendedName>
</protein>
<evidence type="ECO:0000313" key="3">
    <source>
        <dbReference type="Proteomes" id="UP000179270"/>
    </source>
</evidence>
<dbReference type="STRING" id="1802055.A3A74_04925"/>
<sequence length="93" mass="10736">MIQNISRPDDRYFRTTSFNIAAFLFTKGFELANIDKLENPHKAHFVFPNSPELTIAVHVFNFAKENSPELKVSARLLFTAIKQLKTALYQDTF</sequence>
<dbReference type="AlphaFoldDB" id="A0A1F7IFG6"/>
<evidence type="ECO:0000313" key="2">
    <source>
        <dbReference type="EMBL" id="OGK42085.1"/>
    </source>
</evidence>
<accession>A0A1F7IFG6</accession>
<dbReference type="EMBL" id="MGAF01000011">
    <property type="protein sequence ID" value="OGK42085.1"/>
    <property type="molecule type" value="Genomic_DNA"/>
</dbReference>
<name>A0A1F7IFG6_9BACT</name>
<evidence type="ECO:0000259" key="1">
    <source>
        <dbReference type="Pfam" id="PF18903"/>
    </source>
</evidence>
<dbReference type="Pfam" id="PF18903">
    <property type="entry name" value="DUF5659"/>
    <property type="match status" value="1"/>
</dbReference>
<gene>
    <name evidence="2" type="ORF">A3A74_04925</name>
</gene>
<feature type="domain" description="DUF5659" evidence="1">
    <location>
        <begin position="11"/>
        <end position="61"/>
    </location>
</feature>
<organism evidence="2 3">
    <name type="scientific">Candidatus Roizmanbacteria bacterium RIFCSPLOWO2_01_FULL_35_13</name>
    <dbReference type="NCBI Taxonomy" id="1802055"/>
    <lineage>
        <taxon>Bacteria</taxon>
        <taxon>Candidatus Roizmaniibacteriota</taxon>
    </lineage>
</organism>
<dbReference type="Proteomes" id="UP000179270">
    <property type="component" value="Unassembled WGS sequence"/>
</dbReference>
<proteinExistence type="predicted"/>
<dbReference type="InterPro" id="IPR043718">
    <property type="entry name" value="DUF5659"/>
</dbReference>